<gene>
    <name evidence="3" type="ORF">JMA_08340</name>
</gene>
<dbReference type="InterPro" id="IPR014787">
    <property type="entry name" value="PSer_Pase_RsbU_N"/>
</dbReference>
<dbReference type="STRING" id="1508404.JMA_08340"/>
<organism evidence="3 4">
    <name type="scientific">Jeotgalibacillus malaysiensis</name>
    <dbReference type="NCBI Taxonomy" id="1508404"/>
    <lineage>
        <taxon>Bacteria</taxon>
        <taxon>Bacillati</taxon>
        <taxon>Bacillota</taxon>
        <taxon>Bacilli</taxon>
        <taxon>Bacillales</taxon>
        <taxon>Caryophanaceae</taxon>
        <taxon>Jeotgalibacillus</taxon>
    </lineage>
</organism>
<dbReference type="AlphaFoldDB" id="A0A0B5AJA5"/>
<dbReference type="PANTHER" id="PTHR43156">
    <property type="entry name" value="STAGE II SPORULATION PROTEIN E-RELATED"/>
    <property type="match status" value="1"/>
</dbReference>
<dbReference type="SUPFAM" id="SSF101215">
    <property type="entry name" value="KaiA/RbsU domain"/>
    <property type="match status" value="1"/>
</dbReference>
<dbReference type="GO" id="GO:0016791">
    <property type="term" value="F:phosphatase activity"/>
    <property type="evidence" value="ECO:0007669"/>
    <property type="project" value="TreeGrafter"/>
</dbReference>
<dbReference type="Gene3D" id="3.60.40.10">
    <property type="entry name" value="PPM-type phosphatase domain"/>
    <property type="match status" value="1"/>
</dbReference>
<keyword evidence="1 3" id="KW-0378">Hydrolase</keyword>
<dbReference type="SUPFAM" id="SSF81606">
    <property type="entry name" value="PP2C-like"/>
    <property type="match status" value="1"/>
</dbReference>
<accession>A0A0B5AJA5</accession>
<dbReference type="Pfam" id="PF08673">
    <property type="entry name" value="RsbU_N"/>
    <property type="match status" value="1"/>
</dbReference>
<evidence type="ECO:0000313" key="4">
    <source>
        <dbReference type="Proteomes" id="UP000031449"/>
    </source>
</evidence>
<dbReference type="PANTHER" id="PTHR43156:SF15">
    <property type="entry name" value="PHOSPHOSERINE PHOSPHATASE RSBU"/>
    <property type="match status" value="1"/>
</dbReference>
<proteinExistence type="predicted"/>
<dbReference type="InterPro" id="IPR036457">
    <property type="entry name" value="PPM-type-like_dom_sf"/>
</dbReference>
<dbReference type="Pfam" id="PF07228">
    <property type="entry name" value="SpoIIE"/>
    <property type="match status" value="1"/>
</dbReference>
<reference evidence="3 4" key="1">
    <citation type="submission" date="2014-08" db="EMBL/GenBank/DDBJ databases">
        <title>Complete genome of a marine bacteria Jeotgalibacillus malaysiensis.</title>
        <authorList>
            <person name="Yaakop A.S."/>
            <person name="Chan K.-G."/>
            <person name="Goh K.M."/>
        </authorList>
    </citation>
    <scope>NUCLEOTIDE SEQUENCE [LARGE SCALE GENOMIC DNA]</scope>
    <source>
        <strain evidence="3 4">D5</strain>
    </source>
</reference>
<dbReference type="SMART" id="SM00331">
    <property type="entry name" value="PP2C_SIG"/>
    <property type="match status" value="1"/>
</dbReference>
<dbReference type="Gene3D" id="1.10.1240.30">
    <property type="entry name" value="KaiA/RbsU domain"/>
    <property type="match status" value="1"/>
</dbReference>
<dbReference type="FunFam" id="3.60.40.10:FF:000045">
    <property type="entry name" value="Stage II sporulation protein E"/>
    <property type="match status" value="1"/>
</dbReference>
<dbReference type="KEGG" id="jeo:JMA_08340"/>
<protein>
    <submittedName>
        <fullName evidence="3">Phosphoserine phosphatase</fullName>
        <ecNumber evidence="3">3.1.3.3</ecNumber>
    </submittedName>
</protein>
<dbReference type="PROSITE" id="PS51746">
    <property type="entry name" value="PPM_2"/>
    <property type="match status" value="1"/>
</dbReference>
<keyword evidence="4" id="KW-1185">Reference proteome</keyword>
<dbReference type="OrthoDB" id="311592at2"/>
<dbReference type="EC" id="3.1.3.3" evidence="3"/>
<dbReference type="BioCyc" id="JESP1508404:G14D9-10051-MONOMER"/>
<evidence type="ECO:0000256" key="1">
    <source>
        <dbReference type="ARBA" id="ARBA00022801"/>
    </source>
</evidence>
<feature type="domain" description="PPM-type phosphatase" evidence="2">
    <location>
        <begin position="123"/>
        <end position="334"/>
    </location>
</feature>
<evidence type="ECO:0000259" key="2">
    <source>
        <dbReference type="PROSITE" id="PS51746"/>
    </source>
</evidence>
<dbReference type="EMBL" id="CP009416">
    <property type="protein sequence ID" value="AJD90151.1"/>
    <property type="molecule type" value="Genomic_DNA"/>
</dbReference>
<dbReference type="InterPro" id="IPR017944">
    <property type="entry name" value="KaiA/RbsU_helical_domain_sf"/>
</dbReference>
<evidence type="ECO:0000313" key="3">
    <source>
        <dbReference type="EMBL" id="AJD90151.1"/>
    </source>
</evidence>
<sequence>MNKQETLEAQYSKILQEYINNQSEQALYAAQQFSRTALEKKVPPEEVINIQKSAMQQLMPDLSPEVWHSFDILLEVMTAYGFAFREHQSLLDTQKELKNEMEIASNVQDTLLGTSVPTVDGLEIGALSVPAKQMNGDYYHFVHDGDHSVNVAIADVIGKGIPAALCMSMIKYAMDSLPEYRKDPSAVLESLNRVVEQNIDDSMFITMFYGMYELRSNILHFASAGHEPGFFYRHKDKEFLDLEARGLLLGVDKNAKYKRYEQAVEIGDMVILMSDGVTECRTDEGFIERETLISYINEYIELPPQEIVNKIFRDLERLQHFQLRDDFTIIILKRTK</sequence>
<dbReference type="InterPro" id="IPR052016">
    <property type="entry name" value="Bact_Sigma-Reg"/>
</dbReference>
<dbReference type="InterPro" id="IPR001932">
    <property type="entry name" value="PPM-type_phosphatase-like_dom"/>
</dbReference>
<name>A0A0B5AJA5_9BACL</name>
<dbReference type="HOGENOM" id="CLU_000445_43_1_9"/>
<dbReference type="Proteomes" id="UP000031449">
    <property type="component" value="Chromosome"/>
</dbReference>